<evidence type="ECO:0000313" key="2">
    <source>
        <dbReference type="EMBL" id="MCG6503263.1"/>
    </source>
</evidence>
<organism evidence="2 3">
    <name type="scientific">Kingella pumchi</name>
    <dbReference type="NCBI Taxonomy" id="2779506"/>
    <lineage>
        <taxon>Bacteria</taxon>
        <taxon>Pseudomonadati</taxon>
        <taxon>Pseudomonadota</taxon>
        <taxon>Betaproteobacteria</taxon>
        <taxon>Neisseriales</taxon>
        <taxon>Neisseriaceae</taxon>
        <taxon>Kingella</taxon>
    </lineage>
</organism>
<sequence>MSRTAGLKSAQYSGFGGGGVWDLENGGSLKTKRQPENSAKPTGNVISCASPLRYPRAGENLSGIPAAGCFFNHYRLRGDSVADCAANNGTFATAFLLFRLLWHLPVCFIPPKQPPFRGRRGRRQVQTPASQSQPAAA</sequence>
<feature type="compositionally biased region" description="Low complexity" evidence="1">
    <location>
        <begin position="128"/>
        <end position="137"/>
    </location>
</feature>
<protein>
    <submittedName>
        <fullName evidence="2">Uncharacterized protein</fullName>
    </submittedName>
</protein>
<evidence type="ECO:0000256" key="1">
    <source>
        <dbReference type="SAM" id="MobiDB-lite"/>
    </source>
</evidence>
<proteinExistence type="predicted"/>
<comment type="caution">
    <text evidence="2">The sequence shown here is derived from an EMBL/GenBank/DDBJ whole genome shotgun (WGS) entry which is preliminary data.</text>
</comment>
<reference evidence="2 3" key="1">
    <citation type="submission" date="2022-02" db="EMBL/GenBank/DDBJ databases">
        <title>Genome sequence data of Kingella unionensis sp. nov. strain CICC 24913 (CCUG 75125).</title>
        <authorList>
            <person name="Xiao M."/>
        </authorList>
    </citation>
    <scope>NUCLEOTIDE SEQUENCE [LARGE SCALE GENOMIC DNA]</scope>
    <source>
        <strain evidence="2 3">CICC 24913</strain>
    </source>
</reference>
<dbReference type="EMBL" id="JAKOOW010000006">
    <property type="protein sequence ID" value="MCG6503263.1"/>
    <property type="molecule type" value="Genomic_DNA"/>
</dbReference>
<feature type="region of interest" description="Disordered" evidence="1">
    <location>
        <begin position="113"/>
        <end position="137"/>
    </location>
</feature>
<keyword evidence="3" id="KW-1185">Reference proteome</keyword>
<dbReference type="Proteomes" id="UP001298424">
    <property type="component" value="Unassembled WGS sequence"/>
</dbReference>
<evidence type="ECO:0000313" key="3">
    <source>
        <dbReference type="Proteomes" id="UP001298424"/>
    </source>
</evidence>
<accession>A0ABS9NKE6</accession>
<name>A0ABS9NKE6_9NEIS</name>
<gene>
    <name evidence="2" type="ORF">MB824_01950</name>
</gene>
<dbReference type="RefSeq" id="WP_238745444.1">
    <property type="nucleotide sequence ID" value="NZ_JAKOOW010000006.1"/>
</dbReference>